<dbReference type="RefSeq" id="WP_377358808.1">
    <property type="nucleotide sequence ID" value="NZ_JBHTCM010000010.1"/>
</dbReference>
<comment type="caution">
    <text evidence="2">The sequence shown here is derived from an EMBL/GenBank/DDBJ whole genome shotgun (WGS) entry which is preliminary data.</text>
</comment>
<name>A0ABW2KUA9_9PROT</name>
<keyword evidence="3" id="KW-1185">Reference proteome</keyword>
<proteinExistence type="predicted"/>
<evidence type="ECO:0000313" key="3">
    <source>
        <dbReference type="Proteomes" id="UP001596456"/>
    </source>
</evidence>
<evidence type="ECO:0000256" key="1">
    <source>
        <dbReference type="SAM" id="MobiDB-lite"/>
    </source>
</evidence>
<reference evidence="3" key="1">
    <citation type="journal article" date="2019" name="Int. J. Syst. Evol. Microbiol.">
        <title>The Global Catalogue of Microorganisms (GCM) 10K type strain sequencing project: providing services to taxonomists for standard genome sequencing and annotation.</title>
        <authorList>
            <consortium name="The Broad Institute Genomics Platform"/>
            <consortium name="The Broad Institute Genome Sequencing Center for Infectious Disease"/>
            <person name="Wu L."/>
            <person name="Ma J."/>
        </authorList>
    </citation>
    <scope>NUCLEOTIDE SEQUENCE [LARGE SCALE GENOMIC DNA]</scope>
    <source>
        <strain evidence="3">CGMCC 1.16275</strain>
    </source>
</reference>
<evidence type="ECO:0000313" key="2">
    <source>
        <dbReference type="EMBL" id="MFC7333618.1"/>
    </source>
</evidence>
<organism evidence="2 3">
    <name type="scientific">Rhodocista pekingensis</name>
    <dbReference type="NCBI Taxonomy" id="201185"/>
    <lineage>
        <taxon>Bacteria</taxon>
        <taxon>Pseudomonadati</taxon>
        <taxon>Pseudomonadota</taxon>
        <taxon>Alphaproteobacteria</taxon>
        <taxon>Rhodospirillales</taxon>
        <taxon>Azospirillaceae</taxon>
        <taxon>Rhodocista</taxon>
    </lineage>
</organism>
<dbReference type="EMBL" id="JBHTCM010000010">
    <property type="protein sequence ID" value="MFC7333618.1"/>
    <property type="molecule type" value="Genomic_DNA"/>
</dbReference>
<protein>
    <submittedName>
        <fullName evidence="2">Uncharacterized protein</fullName>
    </submittedName>
</protein>
<gene>
    <name evidence="2" type="ORF">ACFQPS_10630</name>
</gene>
<sequence length="102" mass="11072">MDGCPMDGCPMDGCPMDGCPMDGCVGERHHGRVPPSRVRHVERETRKAPVRLGRVRSWHSLRTVSRNPAPGRSGGGDMARGCIPVPMTLTPLRLPTMVPAFV</sequence>
<accession>A0ABW2KUA9</accession>
<dbReference type="Proteomes" id="UP001596456">
    <property type="component" value="Unassembled WGS sequence"/>
</dbReference>
<feature type="region of interest" description="Disordered" evidence="1">
    <location>
        <begin position="59"/>
        <end position="80"/>
    </location>
</feature>